<dbReference type="Pfam" id="PF04085">
    <property type="entry name" value="MreC"/>
    <property type="match status" value="1"/>
</dbReference>
<accession>A0ABR7EI40</accession>
<evidence type="ECO:0000256" key="2">
    <source>
        <dbReference type="ARBA" id="ARBA00013855"/>
    </source>
</evidence>
<evidence type="ECO:0000256" key="6">
    <source>
        <dbReference type="SAM" id="Coils"/>
    </source>
</evidence>
<name>A0ABR7EI40_9FIRM</name>
<evidence type="ECO:0000256" key="5">
    <source>
        <dbReference type="PIRNR" id="PIRNR038471"/>
    </source>
</evidence>
<evidence type="ECO:0000313" key="11">
    <source>
        <dbReference type="Proteomes" id="UP000606889"/>
    </source>
</evidence>
<feature type="transmembrane region" description="Helical" evidence="8">
    <location>
        <begin position="9"/>
        <end position="26"/>
    </location>
</feature>
<reference evidence="10 11" key="1">
    <citation type="submission" date="2020-08" db="EMBL/GenBank/DDBJ databases">
        <title>Genome public.</title>
        <authorList>
            <person name="Liu C."/>
            <person name="Sun Q."/>
        </authorList>
    </citation>
    <scope>NUCLEOTIDE SEQUENCE [LARGE SCALE GENOMIC DNA]</scope>
    <source>
        <strain evidence="10 11">NSJ-35</strain>
    </source>
</reference>
<evidence type="ECO:0000256" key="8">
    <source>
        <dbReference type="SAM" id="Phobius"/>
    </source>
</evidence>
<evidence type="ECO:0000256" key="3">
    <source>
        <dbReference type="ARBA" id="ARBA00022960"/>
    </source>
</evidence>
<feature type="compositionally biased region" description="Polar residues" evidence="7">
    <location>
        <begin position="280"/>
        <end position="293"/>
    </location>
</feature>
<comment type="similarity">
    <text evidence="1 5">Belongs to the MreC family.</text>
</comment>
<feature type="region of interest" description="Disordered" evidence="7">
    <location>
        <begin position="280"/>
        <end position="314"/>
    </location>
</feature>
<evidence type="ECO:0000256" key="7">
    <source>
        <dbReference type="SAM" id="MobiDB-lite"/>
    </source>
</evidence>
<keyword evidence="8" id="KW-1133">Transmembrane helix</keyword>
<feature type="compositionally biased region" description="Low complexity" evidence="7">
    <location>
        <begin position="296"/>
        <end position="314"/>
    </location>
</feature>
<dbReference type="PIRSF" id="PIRSF038471">
    <property type="entry name" value="MreC"/>
    <property type="match status" value="1"/>
</dbReference>
<protein>
    <recommendedName>
        <fullName evidence="2 5">Cell shape-determining protein MreC</fullName>
    </recommendedName>
    <alternativeName>
        <fullName evidence="4 5">Cell shape protein MreC</fullName>
    </alternativeName>
</protein>
<dbReference type="RefSeq" id="WP_186858274.1">
    <property type="nucleotide sequence ID" value="NZ_JACOON010000005.1"/>
</dbReference>
<proteinExistence type="inferred from homology"/>
<evidence type="ECO:0000256" key="4">
    <source>
        <dbReference type="ARBA" id="ARBA00032089"/>
    </source>
</evidence>
<comment type="function">
    <text evidence="5">Involved in formation and maintenance of cell shape.</text>
</comment>
<keyword evidence="8" id="KW-0812">Transmembrane</keyword>
<dbReference type="Gene3D" id="2.40.10.340">
    <property type="entry name" value="Rod shape-determining protein MreC, domain 1"/>
    <property type="match status" value="1"/>
</dbReference>
<gene>
    <name evidence="10" type="primary">mreC</name>
    <name evidence="10" type="ORF">H8S18_10790</name>
</gene>
<dbReference type="InterPro" id="IPR042175">
    <property type="entry name" value="Cell/Rod_MreC_2"/>
</dbReference>
<keyword evidence="6" id="KW-0175">Coiled coil</keyword>
<dbReference type="InterPro" id="IPR007221">
    <property type="entry name" value="MreC"/>
</dbReference>
<evidence type="ECO:0000256" key="1">
    <source>
        <dbReference type="ARBA" id="ARBA00009369"/>
    </source>
</evidence>
<dbReference type="Proteomes" id="UP000606889">
    <property type="component" value="Unassembled WGS sequence"/>
</dbReference>
<dbReference type="PANTHER" id="PTHR34138:SF1">
    <property type="entry name" value="CELL SHAPE-DETERMINING PROTEIN MREC"/>
    <property type="match status" value="1"/>
</dbReference>
<dbReference type="InterPro" id="IPR042177">
    <property type="entry name" value="Cell/Rod_1"/>
</dbReference>
<dbReference type="Gene3D" id="2.40.10.350">
    <property type="entry name" value="Rod shape-determining protein MreC, domain 2"/>
    <property type="match status" value="1"/>
</dbReference>
<dbReference type="PANTHER" id="PTHR34138">
    <property type="entry name" value="CELL SHAPE-DETERMINING PROTEIN MREC"/>
    <property type="match status" value="1"/>
</dbReference>
<evidence type="ECO:0000259" key="9">
    <source>
        <dbReference type="Pfam" id="PF04085"/>
    </source>
</evidence>
<feature type="coiled-coil region" evidence="6">
    <location>
        <begin position="67"/>
        <end position="111"/>
    </location>
</feature>
<dbReference type="InterPro" id="IPR055342">
    <property type="entry name" value="MreC_beta-barrel_core"/>
</dbReference>
<comment type="caution">
    <text evidence="10">The sequence shown here is derived from an EMBL/GenBank/DDBJ whole genome shotgun (WGS) entry which is preliminary data.</text>
</comment>
<dbReference type="EMBL" id="JACOON010000005">
    <property type="protein sequence ID" value="MBC5648823.1"/>
    <property type="molecule type" value="Genomic_DNA"/>
</dbReference>
<keyword evidence="11" id="KW-1185">Reference proteome</keyword>
<organism evidence="10 11">
    <name type="scientific">Christensenella tenuis</name>
    <dbReference type="NCBI Taxonomy" id="2763033"/>
    <lineage>
        <taxon>Bacteria</taxon>
        <taxon>Bacillati</taxon>
        <taxon>Bacillota</taxon>
        <taxon>Clostridia</taxon>
        <taxon>Christensenellales</taxon>
        <taxon>Christensenellaceae</taxon>
        <taxon>Christensenella</taxon>
    </lineage>
</organism>
<dbReference type="NCBIfam" id="TIGR00219">
    <property type="entry name" value="mreC"/>
    <property type="match status" value="1"/>
</dbReference>
<keyword evidence="3 5" id="KW-0133">Cell shape</keyword>
<keyword evidence="8" id="KW-0472">Membrane</keyword>
<feature type="domain" description="Rod shape-determining protein MreC beta-barrel core" evidence="9">
    <location>
        <begin position="121"/>
        <end position="270"/>
    </location>
</feature>
<sequence length="314" mass="34012">MGIFRNKPLIITVIIIIVLVVLLVASSSNGTISQSAGQAGGIFSPVQEFFYQVSSGIGGFFDGLINKDDQEQKNEELQSELEVFKSKSREYEELKKENERLSELLEYKQNNTNQELMLARITGKNPGNWFDVFTINLGRADGVKENMPVITADGLVGRIEEVNLNSSKVMAIIDARSSLSSIMERTREQAIVKGAISSNSLDDSLYITFLPLDADIMDGDKIITSGLDGVYPKGFLIGEVASSSDTEAEGKNVRIEPAVDFRRLEEVFVVTSMDGEETGTVSAANEVIGSTTVGEAAQPSPSSQPSDSAQPQGQ</sequence>
<evidence type="ECO:0000313" key="10">
    <source>
        <dbReference type="EMBL" id="MBC5648823.1"/>
    </source>
</evidence>